<name>A0ABR7SSB0_9ACTN</name>
<organism evidence="1 2">
    <name type="scientific">Streptomyces polyasparticus</name>
    <dbReference type="NCBI Taxonomy" id="2767826"/>
    <lineage>
        <taxon>Bacteria</taxon>
        <taxon>Bacillati</taxon>
        <taxon>Actinomycetota</taxon>
        <taxon>Actinomycetes</taxon>
        <taxon>Kitasatosporales</taxon>
        <taxon>Streptomycetaceae</taxon>
        <taxon>Streptomyces</taxon>
    </lineage>
</organism>
<protein>
    <submittedName>
        <fullName evidence="1">ATP-binding protein</fullName>
    </submittedName>
</protein>
<keyword evidence="2" id="KW-1185">Reference proteome</keyword>
<sequence length="578" mass="64307">MNDIEPQPIPVVLSGQALMSLRESGHNFPSAVGEVIDNSIEAKANHIQIVTEEGQVARKKVIKQVAIIDDGKGMEEETLHHYLQLGFSTRFMSNDTIGKFGVGAKLAGLSVAMRMDAWSRVEGTDRIRHVFFDLSDAVREEEVGNEIGIAPPDDEPLPAHLLAYFPEGSGTLVLWSKIDRVSDGHGRTTPDHVRNELNKELSRVFREFLSGGIRITVDGLDLRPHDPTFRHQGTWVDHVLAEHLRRTANAAFPGGQHHFAPQVFFDDEVSVEGTQHKVHVTITLAPPEVLRHKGSGGDGMAKQLRLPENEGAISFLRHEREISYTPVARLYPDGVKTPDRFIGFEVRFTPELDRLMGVRNVKRGAVPADELRTTLRDLAKRIIPGARAELARIWGQQDRERAEHAGEHAPIIKAVKKADHTMPKSRVKSVPTPAEKERAYGDMAKDAGKADSAEEKAAYAQEISQLPFVIETVDFPGDQMFELTHLGEQTLIRLNERHSFYREMYEPLRALADGSNGDGAGGKASSTAKRALEAITLLIVAYAKAETQHGTPDEQYAELRKHWGSFTQLYMNKIKDVL</sequence>
<dbReference type="EMBL" id="JACTVJ010000021">
    <property type="protein sequence ID" value="MBC9717842.1"/>
    <property type="molecule type" value="Genomic_DNA"/>
</dbReference>
<dbReference type="Pfam" id="PF13589">
    <property type="entry name" value="HATPase_c_3"/>
    <property type="match status" value="1"/>
</dbReference>
<keyword evidence="1" id="KW-0547">Nucleotide-binding</keyword>
<dbReference type="Gene3D" id="3.30.565.10">
    <property type="entry name" value="Histidine kinase-like ATPase, C-terminal domain"/>
    <property type="match status" value="1"/>
</dbReference>
<gene>
    <name evidence="1" type="ORF">H9Y04_35455</name>
</gene>
<dbReference type="GO" id="GO:0005524">
    <property type="term" value="F:ATP binding"/>
    <property type="evidence" value="ECO:0007669"/>
    <property type="project" value="UniProtKB-KW"/>
</dbReference>
<evidence type="ECO:0000313" key="2">
    <source>
        <dbReference type="Proteomes" id="UP000642284"/>
    </source>
</evidence>
<proteinExistence type="predicted"/>
<keyword evidence="1" id="KW-0067">ATP-binding</keyword>
<evidence type="ECO:0000313" key="1">
    <source>
        <dbReference type="EMBL" id="MBC9717842.1"/>
    </source>
</evidence>
<dbReference type="InterPro" id="IPR036890">
    <property type="entry name" value="HATPase_C_sf"/>
</dbReference>
<dbReference type="Proteomes" id="UP000642284">
    <property type="component" value="Unassembled WGS sequence"/>
</dbReference>
<comment type="caution">
    <text evidence="1">The sequence shown here is derived from an EMBL/GenBank/DDBJ whole genome shotgun (WGS) entry which is preliminary data.</text>
</comment>
<dbReference type="SUPFAM" id="SSF55874">
    <property type="entry name" value="ATPase domain of HSP90 chaperone/DNA topoisomerase II/histidine kinase"/>
    <property type="match status" value="1"/>
</dbReference>
<dbReference type="RefSeq" id="WP_187818283.1">
    <property type="nucleotide sequence ID" value="NZ_JACTVJ010000021.1"/>
</dbReference>
<reference evidence="1 2" key="1">
    <citation type="submission" date="2020-08" db="EMBL/GenBank/DDBJ databases">
        <title>Genemic of Streptomyces polyaspartic.</title>
        <authorList>
            <person name="Liu W."/>
        </authorList>
    </citation>
    <scope>NUCLEOTIDE SEQUENCE [LARGE SCALE GENOMIC DNA]</scope>
    <source>
        <strain evidence="1 2">TRM66268-LWL</strain>
    </source>
</reference>
<accession>A0ABR7SSB0</accession>